<keyword evidence="8" id="KW-1185">Reference proteome</keyword>
<dbReference type="Pfam" id="PF00486">
    <property type="entry name" value="Trans_reg_C"/>
    <property type="match status" value="1"/>
</dbReference>
<evidence type="ECO:0000313" key="7">
    <source>
        <dbReference type="EMBL" id="QIS08351.1"/>
    </source>
</evidence>
<dbReference type="PANTHER" id="PTHR35807:SF1">
    <property type="entry name" value="TRANSCRIPTIONAL REGULATOR REDD"/>
    <property type="match status" value="1"/>
</dbReference>
<reference evidence="7 8" key="1">
    <citation type="journal article" date="2019" name="ACS Chem. Biol.">
        <title>Identification and Mobilization of a Cryptic Antibiotic Biosynthesis Gene Locus from a Human-Pathogenic Nocardia Isolate.</title>
        <authorList>
            <person name="Herisse M."/>
            <person name="Ishida K."/>
            <person name="Porter J.L."/>
            <person name="Howden B."/>
            <person name="Hertweck C."/>
            <person name="Stinear T.P."/>
            <person name="Pidot S.J."/>
        </authorList>
    </citation>
    <scope>NUCLEOTIDE SEQUENCE [LARGE SCALE GENOMIC DNA]</scope>
    <source>
        <strain evidence="7 8">AUSMDU00012717</strain>
    </source>
</reference>
<keyword evidence="4" id="KW-0804">Transcription</keyword>
<evidence type="ECO:0000256" key="4">
    <source>
        <dbReference type="ARBA" id="ARBA00023163"/>
    </source>
</evidence>
<evidence type="ECO:0000256" key="2">
    <source>
        <dbReference type="ARBA" id="ARBA00023015"/>
    </source>
</evidence>
<protein>
    <recommendedName>
        <fullName evidence="6">OmpR/PhoB-type domain-containing protein</fullName>
    </recommendedName>
</protein>
<evidence type="ECO:0000256" key="5">
    <source>
        <dbReference type="PROSITE-ProRule" id="PRU01091"/>
    </source>
</evidence>
<name>A0A6G9Y576_9NOCA</name>
<dbReference type="PRINTS" id="PR00364">
    <property type="entry name" value="DISEASERSIST"/>
</dbReference>
<dbReference type="SUPFAM" id="SSF48452">
    <property type="entry name" value="TPR-like"/>
    <property type="match status" value="2"/>
</dbReference>
<dbReference type="KEGG" id="nah:F5544_02155"/>
<dbReference type="InterPro" id="IPR011990">
    <property type="entry name" value="TPR-like_helical_dom_sf"/>
</dbReference>
<dbReference type="PANTHER" id="PTHR35807">
    <property type="entry name" value="TRANSCRIPTIONAL REGULATOR REDD-RELATED"/>
    <property type="match status" value="1"/>
</dbReference>
<dbReference type="Gene3D" id="1.10.8.430">
    <property type="entry name" value="Helical domain of apoptotic protease-activating factors"/>
    <property type="match status" value="1"/>
</dbReference>
<dbReference type="InterPro" id="IPR016032">
    <property type="entry name" value="Sig_transdc_resp-reg_C-effctor"/>
</dbReference>
<dbReference type="Gene3D" id="1.10.10.10">
    <property type="entry name" value="Winged helix-like DNA-binding domain superfamily/Winged helix DNA-binding domain"/>
    <property type="match status" value="1"/>
</dbReference>
<dbReference type="Gene3D" id="3.40.50.300">
    <property type="entry name" value="P-loop containing nucleotide triphosphate hydrolases"/>
    <property type="match status" value="1"/>
</dbReference>
<proteinExistence type="inferred from homology"/>
<dbReference type="SMART" id="SM01043">
    <property type="entry name" value="BTAD"/>
    <property type="match status" value="1"/>
</dbReference>
<dbReference type="InterPro" id="IPR001867">
    <property type="entry name" value="OmpR/PhoB-type_DNA-bd"/>
</dbReference>
<dbReference type="GO" id="GO:0006355">
    <property type="term" value="P:regulation of DNA-templated transcription"/>
    <property type="evidence" value="ECO:0007669"/>
    <property type="project" value="InterPro"/>
</dbReference>
<feature type="domain" description="OmpR/PhoB-type" evidence="6">
    <location>
        <begin position="1"/>
        <end position="98"/>
    </location>
</feature>
<dbReference type="Pfam" id="PF03704">
    <property type="entry name" value="BTAD"/>
    <property type="match status" value="1"/>
</dbReference>
<dbReference type="InterPro" id="IPR042197">
    <property type="entry name" value="Apaf_helical"/>
</dbReference>
<evidence type="ECO:0000259" key="6">
    <source>
        <dbReference type="PROSITE" id="PS51755"/>
    </source>
</evidence>
<dbReference type="EMBL" id="CP046172">
    <property type="protein sequence ID" value="QIS08351.1"/>
    <property type="molecule type" value="Genomic_DNA"/>
</dbReference>
<dbReference type="InterPro" id="IPR051677">
    <property type="entry name" value="AfsR-DnrI-RedD_regulator"/>
</dbReference>
<comment type="similarity">
    <text evidence="1">Belongs to the AfsR/DnrI/RedD regulatory family.</text>
</comment>
<feature type="DNA-binding region" description="OmpR/PhoB-type" evidence="5">
    <location>
        <begin position="1"/>
        <end position="98"/>
    </location>
</feature>
<sequence>MLKFAVLGEVRAWRGDEELDLGSKQRRALLAALLLRSGRSATVPELIDGVWGEHPTPSAVGALRNHILHLRRVLEPDRPSGSPATVLVGFGGGYALRLTPGSVDVEHVEDLLLEVQAERLVDESGAAIETVRERLDAALRLWTGTPLAGLPGPYADRQRTQLIERRLALLEQRVELDLRLGRYAEVIAELSPLCAEHPMREQTRGLLMTALFHAGRQAEALAVYADTRRVLIERLGIEPGQQLAELHQRILRGDLPAPHREVVVAQAQAPQPRVVARVAQLPADVADFTGRSDAVHRITQWLANTDGNAVPVCAIGGMGGVGKSALAVHVAHQVRERFPDGQLHVDLHGFAPARSRTPGERFGTPAADTLGDFLRALGVPEGEIAPSLPERAAQFRSCLDDKRVLVVLDNARDVDQVRPLIPGTPGSAVLITSRSAMGELPAMLGVRLDVLSAREARSLLSGIVGEHRVSAEPEAVDSVLAACGGLPLAVRIVGARLAARPRWSIACLAERLVDEQQRIAALRTGDLAVEAAFRLSYDQLDAVQARAFRVLAVPDVAELSLDGAAAILGTDRELAEELCESLVDLNLLETSAPGRYTYHDLLRLFARDLQPDPSIKHPAFAPLLRLLDFYLATMRKVLVVCNPGTRLPEHLRSTAADGRAFGDAVAAQTWLNAERPNLVTLYAQAADVQGPALAVAADIAWATAELMDGGPNCQELSRSLNKLLDAALRVGDREVECRIRVALGVLCTDSLGAVRLGRDHHRIALSLDGESVTAARLTAFAATQLVTATRNGLDPMASLGHAERAIRLARRVGDGYIECEATLFLSKTLSDAGRFGEAEERAAYARTLARQLGNRGLEATATHEIGANRAFQGDLVTALQLCEEAVRLVRASGLVLREGFALARYAHVQMMAGQLVHAEQGADAAVRTLTRAIGPMHRARVLVMHGLILQALGRSEQAYCVLRTAAEAFASMTDGEMAHERLDAEIEGPVVELLREHLDQVIAERQRRSAERAEVTSPA</sequence>
<evidence type="ECO:0000256" key="3">
    <source>
        <dbReference type="ARBA" id="ARBA00023125"/>
    </source>
</evidence>
<dbReference type="InterPro" id="IPR027417">
    <property type="entry name" value="P-loop_NTPase"/>
</dbReference>
<evidence type="ECO:0000313" key="8">
    <source>
        <dbReference type="Proteomes" id="UP000503540"/>
    </source>
</evidence>
<dbReference type="GO" id="GO:0000160">
    <property type="term" value="P:phosphorelay signal transduction system"/>
    <property type="evidence" value="ECO:0007669"/>
    <property type="project" value="InterPro"/>
</dbReference>
<gene>
    <name evidence="7" type="ORF">F5544_02155</name>
</gene>
<dbReference type="PROSITE" id="PS51755">
    <property type="entry name" value="OMPR_PHOB"/>
    <property type="match status" value="1"/>
</dbReference>
<keyword evidence="3 5" id="KW-0238">DNA-binding</keyword>
<dbReference type="InterPro" id="IPR036388">
    <property type="entry name" value="WH-like_DNA-bd_sf"/>
</dbReference>
<keyword evidence="2" id="KW-0805">Transcription regulation</keyword>
<dbReference type="AlphaFoldDB" id="A0A6G9Y576"/>
<dbReference type="Gene3D" id="1.25.40.10">
    <property type="entry name" value="Tetratricopeptide repeat domain"/>
    <property type="match status" value="2"/>
</dbReference>
<dbReference type="CDD" id="cd15831">
    <property type="entry name" value="BTAD"/>
    <property type="match status" value="1"/>
</dbReference>
<dbReference type="InterPro" id="IPR005158">
    <property type="entry name" value="BTAD"/>
</dbReference>
<dbReference type="RefSeq" id="WP_167471610.1">
    <property type="nucleotide sequence ID" value="NZ_CP046172.1"/>
</dbReference>
<evidence type="ECO:0000256" key="1">
    <source>
        <dbReference type="ARBA" id="ARBA00005820"/>
    </source>
</evidence>
<accession>A0A6G9Y576</accession>
<dbReference type="SMART" id="SM00862">
    <property type="entry name" value="Trans_reg_C"/>
    <property type="match status" value="1"/>
</dbReference>
<dbReference type="SUPFAM" id="SSF46894">
    <property type="entry name" value="C-terminal effector domain of the bipartite response regulators"/>
    <property type="match status" value="1"/>
</dbReference>
<dbReference type="SUPFAM" id="SSF52540">
    <property type="entry name" value="P-loop containing nucleoside triphosphate hydrolases"/>
    <property type="match status" value="1"/>
</dbReference>
<organism evidence="7 8">
    <name type="scientific">Nocardia arthritidis</name>
    <dbReference type="NCBI Taxonomy" id="228602"/>
    <lineage>
        <taxon>Bacteria</taxon>
        <taxon>Bacillati</taxon>
        <taxon>Actinomycetota</taxon>
        <taxon>Actinomycetes</taxon>
        <taxon>Mycobacteriales</taxon>
        <taxon>Nocardiaceae</taxon>
        <taxon>Nocardia</taxon>
    </lineage>
</organism>
<dbReference type="GO" id="GO:0043531">
    <property type="term" value="F:ADP binding"/>
    <property type="evidence" value="ECO:0007669"/>
    <property type="project" value="InterPro"/>
</dbReference>
<dbReference type="Proteomes" id="UP000503540">
    <property type="component" value="Chromosome"/>
</dbReference>
<dbReference type="GO" id="GO:0003677">
    <property type="term" value="F:DNA binding"/>
    <property type="evidence" value="ECO:0007669"/>
    <property type="project" value="UniProtKB-UniRule"/>
</dbReference>